<reference evidence="6" key="2">
    <citation type="journal article" date="2021" name="Microbiome">
        <title>Successional dynamics and alternative stable states in a saline activated sludge microbial community over 9 years.</title>
        <authorList>
            <person name="Wang Y."/>
            <person name="Ye J."/>
            <person name="Ju F."/>
            <person name="Liu L."/>
            <person name="Boyd J.A."/>
            <person name="Deng Y."/>
            <person name="Parks D.H."/>
            <person name="Jiang X."/>
            <person name="Yin X."/>
            <person name="Woodcroft B.J."/>
            <person name="Tyson G.W."/>
            <person name="Hugenholtz P."/>
            <person name="Polz M.F."/>
            <person name="Zhang T."/>
        </authorList>
    </citation>
    <scope>NUCLEOTIDE SEQUENCE</scope>
    <source>
        <strain evidence="6">HKST-UBA02</strain>
    </source>
</reference>
<dbReference type="InterPro" id="IPR047661">
    <property type="entry name" value="IstB"/>
</dbReference>
<dbReference type="GO" id="GO:0005524">
    <property type="term" value="F:ATP binding"/>
    <property type="evidence" value="ECO:0007669"/>
    <property type="project" value="UniProtKB-KW"/>
</dbReference>
<dbReference type="CDD" id="cd00009">
    <property type="entry name" value="AAA"/>
    <property type="match status" value="1"/>
</dbReference>
<organism evidence="6 7">
    <name type="scientific">Eiseniibacteriota bacterium</name>
    <dbReference type="NCBI Taxonomy" id="2212470"/>
    <lineage>
        <taxon>Bacteria</taxon>
        <taxon>Candidatus Eiseniibacteriota</taxon>
    </lineage>
</organism>
<dbReference type="EMBL" id="JAGQHS010000395">
    <property type="protein sequence ID" value="MCA9759568.1"/>
    <property type="molecule type" value="Genomic_DNA"/>
</dbReference>
<gene>
    <name evidence="6" type="primary">istB</name>
    <name evidence="6" type="ORF">KDA27_27480</name>
</gene>
<evidence type="ECO:0000259" key="5">
    <source>
        <dbReference type="SMART" id="SM00382"/>
    </source>
</evidence>
<dbReference type="NCBIfam" id="NF038214">
    <property type="entry name" value="IS21_help_AAA"/>
    <property type="match status" value="1"/>
</dbReference>
<dbReference type="Pfam" id="PF01695">
    <property type="entry name" value="IstB_IS21"/>
    <property type="match status" value="1"/>
</dbReference>
<dbReference type="InterPro" id="IPR027417">
    <property type="entry name" value="P-loop_NTPase"/>
</dbReference>
<dbReference type="InterPro" id="IPR003593">
    <property type="entry name" value="AAA+_ATPase"/>
</dbReference>
<keyword evidence="2" id="KW-0547">Nucleotide-binding</keyword>
<evidence type="ECO:0000256" key="1">
    <source>
        <dbReference type="ARBA" id="ARBA00008059"/>
    </source>
</evidence>
<keyword evidence="3" id="KW-0067">ATP-binding</keyword>
<evidence type="ECO:0000256" key="2">
    <source>
        <dbReference type="ARBA" id="ARBA00022741"/>
    </source>
</evidence>
<comment type="similarity">
    <text evidence="1">Belongs to the IS21/IS1162 putative ATP-binding protein family.</text>
</comment>
<feature type="domain" description="AAA+ ATPase" evidence="5">
    <location>
        <begin position="98"/>
        <end position="229"/>
    </location>
</feature>
<proteinExistence type="inferred from homology"/>
<sequence length="263" mass="29619">MLTEATVDKMTAMKLSAMADAFRQQQETTQWNELSFEERLGMLIDAEWTSRQQRKLGRRLKAAKLRYPASVEDIDFQAARGVSRQSILALSSCAWIQEKQNVILTGPTGTGKTFLACALAEKACRADFSAVYVRAPRLLHDLVVARGDGSYSRLLAKLARTDLLAIDDWLLTPLKDPERRDLLEIIEDRYERGSTLIATQLPTKTWHESIGEPTLADAICDRLLHRAHRIDLKGHSMRKRDPEESGGKEETAKAANDTAKKKR</sequence>
<comment type="caution">
    <text evidence="6">The sequence shown here is derived from an EMBL/GenBank/DDBJ whole genome shotgun (WGS) entry which is preliminary data.</text>
</comment>
<dbReference type="InterPro" id="IPR028350">
    <property type="entry name" value="DNAC/IstB-like"/>
</dbReference>
<dbReference type="InterPro" id="IPR002611">
    <property type="entry name" value="IstB_ATP-bd"/>
</dbReference>
<dbReference type="GO" id="GO:0006260">
    <property type="term" value="P:DNA replication"/>
    <property type="evidence" value="ECO:0007669"/>
    <property type="project" value="TreeGrafter"/>
</dbReference>
<evidence type="ECO:0000256" key="3">
    <source>
        <dbReference type="ARBA" id="ARBA00022840"/>
    </source>
</evidence>
<dbReference type="PANTHER" id="PTHR30050">
    <property type="entry name" value="CHROMOSOMAL REPLICATION INITIATOR PROTEIN DNAA"/>
    <property type="match status" value="1"/>
</dbReference>
<dbReference type="Proteomes" id="UP000739538">
    <property type="component" value="Unassembled WGS sequence"/>
</dbReference>
<evidence type="ECO:0000313" key="7">
    <source>
        <dbReference type="Proteomes" id="UP000739538"/>
    </source>
</evidence>
<dbReference type="Gene3D" id="3.40.50.300">
    <property type="entry name" value="P-loop containing nucleotide triphosphate hydrolases"/>
    <property type="match status" value="1"/>
</dbReference>
<accession>A0A956NHT7</accession>
<dbReference type="PANTHER" id="PTHR30050:SF4">
    <property type="entry name" value="ATP-BINDING PROTEIN RV3427C IN INSERTION SEQUENCE-RELATED"/>
    <property type="match status" value="1"/>
</dbReference>
<dbReference type="SUPFAM" id="SSF52540">
    <property type="entry name" value="P-loop containing nucleoside triphosphate hydrolases"/>
    <property type="match status" value="1"/>
</dbReference>
<dbReference type="SMART" id="SM00382">
    <property type="entry name" value="AAA"/>
    <property type="match status" value="1"/>
</dbReference>
<evidence type="ECO:0000256" key="4">
    <source>
        <dbReference type="SAM" id="MobiDB-lite"/>
    </source>
</evidence>
<dbReference type="AlphaFoldDB" id="A0A956NHT7"/>
<dbReference type="PIRSF" id="PIRSF003073">
    <property type="entry name" value="DNAC_TnpB_IstB"/>
    <property type="match status" value="1"/>
</dbReference>
<feature type="compositionally biased region" description="Basic and acidic residues" evidence="4">
    <location>
        <begin position="233"/>
        <end position="252"/>
    </location>
</feature>
<protein>
    <submittedName>
        <fullName evidence="6">IS21-like element helper ATPase IstB</fullName>
    </submittedName>
</protein>
<feature type="region of interest" description="Disordered" evidence="4">
    <location>
        <begin position="233"/>
        <end position="263"/>
    </location>
</feature>
<evidence type="ECO:0000313" key="6">
    <source>
        <dbReference type="EMBL" id="MCA9759568.1"/>
    </source>
</evidence>
<reference evidence="6" key="1">
    <citation type="submission" date="2020-04" db="EMBL/GenBank/DDBJ databases">
        <authorList>
            <person name="Zhang T."/>
        </authorList>
    </citation>
    <scope>NUCLEOTIDE SEQUENCE</scope>
    <source>
        <strain evidence="6">HKST-UBA02</strain>
    </source>
</reference>
<name>A0A956NHT7_UNCEI</name>